<name>A0A9X2MT65_9BACL</name>
<dbReference type="PRINTS" id="PR00344">
    <property type="entry name" value="BCTRLSENSOR"/>
</dbReference>
<feature type="transmembrane region" description="Helical" evidence="17">
    <location>
        <begin position="12"/>
        <end position="34"/>
    </location>
</feature>
<evidence type="ECO:0000313" key="20">
    <source>
        <dbReference type="EMBL" id="MCR2806364.1"/>
    </source>
</evidence>
<dbReference type="SMART" id="SM00304">
    <property type="entry name" value="HAMP"/>
    <property type="match status" value="1"/>
</dbReference>
<feature type="domain" description="Histidine kinase" evidence="18">
    <location>
        <begin position="248"/>
        <end position="461"/>
    </location>
</feature>
<dbReference type="PROSITE" id="PS50885">
    <property type="entry name" value="HAMP"/>
    <property type="match status" value="1"/>
</dbReference>
<feature type="domain" description="HAMP" evidence="19">
    <location>
        <begin position="188"/>
        <end position="240"/>
    </location>
</feature>
<evidence type="ECO:0000256" key="3">
    <source>
        <dbReference type="ARBA" id="ARBA00012438"/>
    </source>
</evidence>
<dbReference type="GO" id="GO:0005886">
    <property type="term" value="C:plasma membrane"/>
    <property type="evidence" value="ECO:0007669"/>
    <property type="project" value="UniProtKB-SubCell"/>
</dbReference>
<evidence type="ECO:0000256" key="4">
    <source>
        <dbReference type="ARBA" id="ARBA00022475"/>
    </source>
</evidence>
<dbReference type="InterPro" id="IPR005467">
    <property type="entry name" value="His_kinase_dom"/>
</dbReference>
<dbReference type="FunFam" id="3.30.565.10:FF:000006">
    <property type="entry name" value="Sensor histidine kinase WalK"/>
    <property type="match status" value="1"/>
</dbReference>
<dbReference type="Gene3D" id="6.10.340.10">
    <property type="match status" value="1"/>
</dbReference>
<dbReference type="PROSITE" id="PS50109">
    <property type="entry name" value="HIS_KIN"/>
    <property type="match status" value="1"/>
</dbReference>
<dbReference type="Pfam" id="PF00672">
    <property type="entry name" value="HAMP"/>
    <property type="match status" value="1"/>
</dbReference>
<keyword evidence="7 17" id="KW-0812">Transmembrane</keyword>
<gene>
    <name evidence="20" type="ORF">NQZ67_21005</name>
</gene>
<comment type="subcellular location">
    <subcellularLocation>
        <location evidence="2">Cell membrane</location>
        <topology evidence="2">Multi-pass membrane protein</topology>
    </subcellularLocation>
</comment>
<evidence type="ECO:0000259" key="18">
    <source>
        <dbReference type="PROSITE" id="PS50109"/>
    </source>
</evidence>
<sequence>MKLKSSLYVKYLVVALLIMSVSTVLAFLATNMYYQQVLKEQNDAKNTAIASRMAAYISGQSKLNLQEHLSMLGQAGYQIYVVNESGASGYYGGEYRRKELERSIIADVLAGDVYHGMRDYRKQLFVTGFFANDIRNSIGIPFVHEGQRYAMFVRPDIRLLFSEVHTMMGGMALLMLVVSLLAIIIAAWYLVRPIKKLTAATRRIAAEDFETHVRISRSDELGELAASFNRMAKQLLANEAERKSFIRNVSHDFQSPLLNIGGYAALLKQKELDEASRRQYAAVIENEAMRLSNLTKQLLLLTSLDQRGKSITRRSYALHEQIERIVMKYRWLLEKEEISISLDTDPLYLNGDEALLENVWENLLTNAIKYNKPGGKIRIRTERERKQVNVTFEDTGIGIAEQDLPHVFERFYRADASRSTNGTGLGLSIVKETVVLHQGEIRISSTRGEGTCVTVTLPIMPGADRLDTV</sequence>
<keyword evidence="6" id="KW-0808">Transferase</keyword>
<dbReference type="InterPro" id="IPR003594">
    <property type="entry name" value="HATPase_dom"/>
</dbReference>
<dbReference type="Proteomes" id="UP001141950">
    <property type="component" value="Unassembled WGS sequence"/>
</dbReference>
<dbReference type="PANTHER" id="PTHR45528">
    <property type="entry name" value="SENSOR HISTIDINE KINASE CPXA"/>
    <property type="match status" value="1"/>
</dbReference>
<dbReference type="InterPro" id="IPR036890">
    <property type="entry name" value="HATPase_C_sf"/>
</dbReference>
<dbReference type="SUPFAM" id="SSF55874">
    <property type="entry name" value="ATPase domain of HSP90 chaperone/DNA topoisomerase II/histidine kinase"/>
    <property type="match status" value="1"/>
</dbReference>
<dbReference type="SMART" id="SM00388">
    <property type="entry name" value="HisKA"/>
    <property type="match status" value="1"/>
</dbReference>
<dbReference type="EC" id="2.7.13.3" evidence="3"/>
<evidence type="ECO:0000313" key="21">
    <source>
        <dbReference type="Proteomes" id="UP001141950"/>
    </source>
</evidence>
<keyword evidence="9" id="KW-0418">Kinase</keyword>
<dbReference type="SUPFAM" id="SSF47384">
    <property type="entry name" value="Homodimeric domain of signal transducing histidine kinase"/>
    <property type="match status" value="1"/>
</dbReference>
<dbReference type="Gene3D" id="3.30.565.10">
    <property type="entry name" value="Histidine kinase-like ATPase, C-terminal domain"/>
    <property type="match status" value="1"/>
</dbReference>
<evidence type="ECO:0000256" key="17">
    <source>
        <dbReference type="SAM" id="Phobius"/>
    </source>
</evidence>
<dbReference type="InterPro" id="IPR004358">
    <property type="entry name" value="Sig_transdc_His_kin-like_C"/>
</dbReference>
<dbReference type="GO" id="GO:0000155">
    <property type="term" value="F:phosphorelay sensor kinase activity"/>
    <property type="evidence" value="ECO:0007669"/>
    <property type="project" value="InterPro"/>
</dbReference>
<keyword evidence="12" id="KW-0902">Two-component regulatory system</keyword>
<dbReference type="EMBL" id="JANIPJ010000016">
    <property type="protein sequence ID" value="MCR2806364.1"/>
    <property type="molecule type" value="Genomic_DNA"/>
</dbReference>
<reference evidence="20" key="1">
    <citation type="submission" date="2022-08" db="EMBL/GenBank/DDBJ databases">
        <title>The genomic sequence of strain Paenibacillus sp. SCIV0701.</title>
        <authorList>
            <person name="Zhao H."/>
        </authorList>
    </citation>
    <scope>NUCLEOTIDE SEQUENCE</scope>
    <source>
        <strain evidence="20">SCIV0701</strain>
    </source>
</reference>
<dbReference type="InterPro" id="IPR003661">
    <property type="entry name" value="HisK_dim/P_dom"/>
</dbReference>
<dbReference type="InterPro" id="IPR036097">
    <property type="entry name" value="HisK_dim/P_sf"/>
</dbReference>
<evidence type="ECO:0000259" key="19">
    <source>
        <dbReference type="PROSITE" id="PS50885"/>
    </source>
</evidence>
<dbReference type="InterPro" id="IPR003660">
    <property type="entry name" value="HAMP_dom"/>
</dbReference>
<dbReference type="InterPro" id="IPR050398">
    <property type="entry name" value="HssS/ArlS-like"/>
</dbReference>
<dbReference type="AlphaFoldDB" id="A0A9X2MT65"/>
<evidence type="ECO:0000256" key="6">
    <source>
        <dbReference type="ARBA" id="ARBA00022679"/>
    </source>
</evidence>
<evidence type="ECO:0000256" key="10">
    <source>
        <dbReference type="ARBA" id="ARBA00022840"/>
    </source>
</evidence>
<keyword evidence="13" id="KW-0843">Virulence</keyword>
<keyword evidence="8" id="KW-0547">Nucleotide-binding</keyword>
<evidence type="ECO:0000256" key="12">
    <source>
        <dbReference type="ARBA" id="ARBA00023012"/>
    </source>
</evidence>
<keyword evidence="4" id="KW-1003">Cell membrane</keyword>
<dbReference type="CDD" id="cd06225">
    <property type="entry name" value="HAMP"/>
    <property type="match status" value="1"/>
</dbReference>
<proteinExistence type="predicted"/>
<comment type="caution">
    <text evidence="20">The sequence shown here is derived from an EMBL/GenBank/DDBJ whole genome shotgun (WGS) entry which is preliminary data.</text>
</comment>
<accession>A0A9X2MT65</accession>
<evidence type="ECO:0000256" key="11">
    <source>
        <dbReference type="ARBA" id="ARBA00022989"/>
    </source>
</evidence>
<evidence type="ECO:0000256" key="1">
    <source>
        <dbReference type="ARBA" id="ARBA00000085"/>
    </source>
</evidence>
<dbReference type="CDD" id="cd00082">
    <property type="entry name" value="HisKA"/>
    <property type="match status" value="1"/>
</dbReference>
<protein>
    <recommendedName>
        <fullName evidence="16">Heme sensor protein HssS</fullName>
        <ecNumber evidence="3">2.7.13.3</ecNumber>
    </recommendedName>
</protein>
<organism evidence="20 21">
    <name type="scientific">Paenibacillus soyae</name>
    <dbReference type="NCBI Taxonomy" id="2969249"/>
    <lineage>
        <taxon>Bacteria</taxon>
        <taxon>Bacillati</taxon>
        <taxon>Bacillota</taxon>
        <taxon>Bacilli</taxon>
        <taxon>Bacillales</taxon>
        <taxon>Paenibacillaceae</taxon>
        <taxon>Paenibacillus</taxon>
    </lineage>
</organism>
<dbReference type="SMART" id="SM00387">
    <property type="entry name" value="HATPase_c"/>
    <property type="match status" value="1"/>
</dbReference>
<feature type="transmembrane region" description="Helical" evidence="17">
    <location>
        <begin position="168"/>
        <end position="191"/>
    </location>
</feature>
<evidence type="ECO:0000256" key="8">
    <source>
        <dbReference type="ARBA" id="ARBA00022741"/>
    </source>
</evidence>
<dbReference type="CDD" id="cd00075">
    <property type="entry name" value="HATPase"/>
    <property type="match status" value="1"/>
</dbReference>
<dbReference type="PANTHER" id="PTHR45528:SF11">
    <property type="entry name" value="HISTIDINE KINASE"/>
    <property type="match status" value="1"/>
</dbReference>
<evidence type="ECO:0000256" key="7">
    <source>
        <dbReference type="ARBA" id="ARBA00022692"/>
    </source>
</evidence>
<keyword evidence="21" id="KW-1185">Reference proteome</keyword>
<evidence type="ECO:0000256" key="15">
    <source>
        <dbReference type="ARBA" id="ARBA00037219"/>
    </source>
</evidence>
<evidence type="ECO:0000256" key="5">
    <source>
        <dbReference type="ARBA" id="ARBA00022553"/>
    </source>
</evidence>
<dbReference type="Pfam" id="PF00512">
    <property type="entry name" value="HisKA"/>
    <property type="match status" value="1"/>
</dbReference>
<dbReference type="RefSeq" id="WP_257449724.1">
    <property type="nucleotide sequence ID" value="NZ_JANIPJ010000016.1"/>
</dbReference>
<evidence type="ECO:0000256" key="13">
    <source>
        <dbReference type="ARBA" id="ARBA00023026"/>
    </source>
</evidence>
<dbReference type="GO" id="GO:0005524">
    <property type="term" value="F:ATP binding"/>
    <property type="evidence" value="ECO:0007669"/>
    <property type="project" value="UniProtKB-KW"/>
</dbReference>
<comment type="function">
    <text evidence="15">Member of the two-component regulatory system HssS/HssR involved in intracellular heme homeostasis and tempering of staphylococcal virulence. HssS functions as a heme sensor histidine kinase which is autophosphorylated at a histidine residue and transfers its phosphate group to an aspartate residue of HssR. HssR/HssS activates the expression of hrtAB, an efflux pump, in response to extracellular heme, hemin, hemoglobin or blood.</text>
</comment>
<dbReference type="Pfam" id="PF02518">
    <property type="entry name" value="HATPase_c"/>
    <property type="match status" value="1"/>
</dbReference>
<evidence type="ECO:0000256" key="14">
    <source>
        <dbReference type="ARBA" id="ARBA00023136"/>
    </source>
</evidence>
<comment type="catalytic activity">
    <reaction evidence="1">
        <text>ATP + protein L-histidine = ADP + protein N-phospho-L-histidine.</text>
        <dbReference type="EC" id="2.7.13.3"/>
    </reaction>
</comment>
<dbReference type="Gene3D" id="1.10.287.130">
    <property type="match status" value="1"/>
</dbReference>
<keyword evidence="14 17" id="KW-0472">Membrane</keyword>
<evidence type="ECO:0000256" key="16">
    <source>
        <dbReference type="ARBA" id="ARBA00040841"/>
    </source>
</evidence>
<dbReference type="SUPFAM" id="SSF158472">
    <property type="entry name" value="HAMP domain-like"/>
    <property type="match status" value="1"/>
</dbReference>
<evidence type="ECO:0000256" key="2">
    <source>
        <dbReference type="ARBA" id="ARBA00004651"/>
    </source>
</evidence>
<keyword evidence="11 17" id="KW-1133">Transmembrane helix</keyword>
<keyword evidence="5" id="KW-0597">Phosphoprotein</keyword>
<keyword evidence="10 20" id="KW-0067">ATP-binding</keyword>
<evidence type="ECO:0000256" key="9">
    <source>
        <dbReference type="ARBA" id="ARBA00022777"/>
    </source>
</evidence>